<dbReference type="Proteomes" id="UP001189429">
    <property type="component" value="Unassembled WGS sequence"/>
</dbReference>
<feature type="region of interest" description="Disordered" evidence="1">
    <location>
        <begin position="635"/>
        <end position="689"/>
    </location>
</feature>
<feature type="region of interest" description="Disordered" evidence="1">
    <location>
        <begin position="520"/>
        <end position="596"/>
    </location>
</feature>
<gene>
    <name evidence="2" type="ORF">PCOR1329_LOCUS42997</name>
</gene>
<name>A0ABN9TZG0_9DINO</name>
<accession>A0ABN9TZG0</accession>
<keyword evidence="3" id="KW-1185">Reference proteome</keyword>
<evidence type="ECO:0000313" key="2">
    <source>
        <dbReference type="EMBL" id="CAK0850638.1"/>
    </source>
</evidence>
<feature type="region of interest" description="Disordered" evidence="1">
    <location>
        <begin position="73"/>
        <end position="92"/>
    </location>
</feature>
<reference evidence="2" key="1">
    <citation type="submission" date="2023-10" db="EMBL/GenBank/DDBJ databases">
        <authorList>
            <person name="Chen Y."/>
            <person name="Shah S."/>
            <person name="Dougan E. K."/>
            <person name="Thang M."/>
            <person name="Chan C."/>
        </authorList>
    </citation>
    <scope>NUCLEOTIDE SEQUENCE [LARGE SCALE GENOMIC DNA]</scope>
</reference>
<feature type="compositionally biased region" description="Basic and acidic residues" evidence="1">
    <location>
        <begin position="73"/>
        <end position="90"/>
    </location>
</feature>
<protein>
    <submittedName>
        <fullName evidence="2">Uncharacterized protein</fullName>
    </submittedName>
</protein>
<comment type="caution">
    <text evidence="2">The sequence shown here is derived from an EMBL/GenBank/DDBJ whole genome shotgun (WGS) entry which is preliminary data.</text>
</comment>
<organism evidence="2 3">
    <name type="scientific">Prorocentrum cordatum</name>
    <dbReference type="NCBI Taxonomy" id="2364126"/>
    <lineage>
        <taxon>Eukaryota</taxon>
        <taxon>Sar</taxon>
        <taxon>Alveolata</taxon>
        <taxon>Dinophyceae</taxon>
        <taxon>Prorocentrales</taxon>
        <taxon>Prorocentraceae</taxon>
        <taxon>Prorocentrum</taxon>
    </lineage>
</organism>
<evidence type="ECO:0000313" key="3">
    <source>
        <dbReference type="Proteomes" id="UP001189429"/>
    </source>
</evidence>
<proteinExistence type="predicted"/>
<feature type="compositionally biased region" description="Low complexity" evidence="1">
    <location>
        <begin position="586"/>
        <end position="596"/>
    </location>
</feature>
<sequence>FRQTLSFLCHSVSSCLAQTVPSRQLFWHPVVRHRSATADGGGNPLQERQVFHSRWLARSPRLCQRRASISREGVPRRGPLDEALRGDGVGHPRPNQARLHLSAALLMAPRLEAGADARGGPPSGCPARPVLRGRRPCRAGEHARAAPSRDPYILSTLDLLRRAEDELTAALRKMLRHGPHNLAGMSDDKANLGKSCKDEGQNVGEQPIGSLDMAAIIRTSHFHRDQSLKREQAHLTHSDCAPNSFDALYASWLGMDGRDFIAYRTFFWKGRLHLFDKDQRPEKNCERSQQQIHTVKFYIERAIELLEYLCNTGGQPTQQRSIFQSNLDNLQELRENLIGLGKVNDHLRAYSLAEIGHRFHERKELGNHGREVKLTKHQRQWITRQALIDLLSVYDHSTPDEQNQVEHFVLNSVVARQASEVKPACVKAWGAGRTGFGSEGSYYDYYRRHVEDDAKSAARLEAPATPPAGAAQPPELAAAAVEATAAPLRDAPGPAAAPVEVPATLPVGIPELPEARAGALAAAPVDAPGRPEGQAAPAGSPAAPPADAAELPEAARAVETPPAAAPASGEEASLQGPVGAGRAEDAGSAPAPPRLAAGAAVGKWGSWSLWSCSPLFFNAPSSCVCPQWRVSVGSRRTAGAGRPRARGGPLRGPSEAPAAATAAPPRGVPGSPAAPAEAPVEAPAAAPAGAPGPLAGAPAAWAVLPVDLPEPPAAVSREAPPAAAPAGDAIGLAEALLEAPGEGARPTGASLAQAPPELAAGEAATVAARWASSFRWSSCFGLLLVSAWMTFVLDDRFWS</sequence>
<feature type="compositionally biased region" description="Low complexity" evidence="1">
    <location>
        <begin position="520"/>
        <end position="567"/>
    </location>
</feature>
<feature type="non-terminal residue" evidence="2">
    <location>
        <position position="1"/>
    </location>
</feature>
<evidence type="ECO:0000256" key="1">
    <source>
        <dbReference type="SAM" id="MobiDB-lite"/>
    </source>
</evidence>
<dbReference type="EMBL" id="CAUYUJ010015169">
    <property type="protein sequence ID" value="CAK0850638.1"/>
    <property type="molecule type" value="Genomic_DNA"/>
</dbReference>